<evidence type="ECO:0000256" key="1">
    <source>
        <dbReference type="ARBA" id="ARBA00010638"/>
    </source>
</evidence>
<dbReference type="AlphaFoldDB" id="A0A1H7VPW4"/>
<evidence type="ECO:0000313" key="6">
    <source>
        <dbReference type="EMBL" id="SEM10837.1"/>
    </source>
</evidence>
<dbReference type="GO" id="GO:0009396">
    <property type="term" value="P:folic acid-containing compound biosynthetic process"/>
    <property type="evidence" value="ECO:0007669"/>
    <property type="project" value="TreeGrafter"/>
</dbReference>
<evidence type="ECO:0000256" key="4">
    <source>
        <dbReference type="PIRSR" id="PIRSR006806-1"/>
    </source>
</evidence>
<protein>
    <recommendedName>
        <fullName evidence="5">5-formyltetrahydrofolate cyclo-ligase</fullName>
        <ecNumber evidence="5">6.3.3.2</ecNumber>
    </recommendedName>
</protein>
<dbReference type="GO" id="GO:0046872">
    <property type="term" value="F:metal ion binding"/>
    <property type="evidence" value="ECO:0007669"/>
    <property type="project" value="UniProtKB-KW"/>
</dbReference>
<name>A0A1H7VPW4_OLID1</name>
<feature type="binding site" evidence="4">
    <location>
        <position position="58"/>
    </location>
    <ligand>
        <name>substrate</name>
    </ligand>
</feature>
<dbReference type="Gene3D" id="3.40.50.10420">
    <property type="entry name" value="NagB/RpiA/CoA transferase-like"/>
    <property type="match status" value="1"/>
</dbReference>
<dbReference type="PIRSF" id="PIRSF006806">
    <property type="entry name" value="FTHF_cligase"/>
    <property type="match status" value="1"/>
</dbReference>
<dbReference type="NCBIfam" id="TIGR02727">
    <property type="entry name" value="MTHFS_bact"/>
    <property type="match status" value="1"/>
</dbReference>
<evidence type="ECO:0000256" key="2">
    <source>
        <dbReference type="ARBA" id="ARBA00022741"/>
    </source>
</evidence>
<comment type="similarity">
    <text evidence="1 5">Belongs to the 5-formyltetrahydrofolate cyclo-ligase family.</text>
</comment>
<keyword evidence="5" id="KW-0479">Metal-binding</keyword>
<organism evidence="6 7">
    <name type="scientific">Olivibacter domesticus</name>
    <name type="common">Pseudosphingobacterium domesticum</name>
    <dbReference type="NCBI Taxonomy" id="407022"/>
    <lineage>
        <taxon>Bacteria</taxon>
        <taxon>Pseudomonadati</taxon>
        <taxon>Bacteroidota</taxon>
        <taxon>Sphingobacteriia</taxon>
        <taxon>Sphingobacteriales</taxon>
        <taxon>Sphingobacteriaceae</taxon>
        <taxon>Olivibacter</taxon>
    </lineage>
</organism>
<dbReference type="OrthoDB" id="9801938at2"/>
<dbReference type="PANTHER" id="PTHR23407">
    <property type="entry name" value="ATPASE INHIBITOR/5-FORMYLTETRAHYDROFOLATE CYCLO-LIGASE"/>
    <property type="match status" value="1"/>
</dbReference>
<evidence type="ECO:0000256" key="5">
    <source>
        <dbReference type="RuleBase" id="RU361279"/>
    </source>
</evidence>
<dbReference type="GO" id="GO:0030272">
    <property type="term" value="F:5-formyltetrahydrofolate cyclo-ligase activity"/>
    <property type="evidence" value="ECO:0007669"/>
    <property type="project" value="UniProtKB-EC"/>
</dbReference>
<keyword evidence="3 4" id="KW-0067">ATP-binding</keyword>
<dbReference type="InterPro" id="IPR037171">
    <property type="entry name" value="NagB/RpiA_transferase-like"/>
</dbReference>
<dbReference type="Proteomes" id="UP000199421">
    <property type="component" value="Unassembled WGS sequence"/>
</dbReference>
<keyword evidence="6" id="KW-0436">Ligase</keyword>
<dbReference type="InterPro" id="IPR024185">
    <property type="entry name" value="FTHF_cligase-like_sf"/>
</dbReference>
<dbReference type="InterPro" id="IPR002698">
    <property type="entry name" value="FTHF_cligase"/>
</dbReference>
<keyword evidence="5" id="KW-0460">Magnesium</keyword>
<evidence type="ECO:0000256" key="3">
    <source>
        <dbReference type="ARBA" id="ARBA00022840"/>
    </source>
</evidence>
<feature type="binding site" evidence="4">
    <location>
        <begin position="137"/>
        <end position="145"/>
    </location>
    <ligand>
        <name>ATP</name>
        <dbReference type="ChEBI" id="CHEBI:30616"/>
    </ligand>
</feature>
<dbReference type="GO" id="GO:0035999">
    <property type="term" value="P:tetrahydrofolate interconversion"/>
    <property type="evidence" value="ECO:0007669"/>
    <property type="project" value="TreeGrafter"/>
</dbReference>
<reference evidence="7" key="1">
    <citation type="submission" date="2016-10" db="EMBL/GenBank/DDBJ databases">
        <authorList>
            <person name="Varghese N."/>
            <person name="Submissions S."/>
        </authorList>
    </citation>
    <scope>NUCLEOTIDE SEQUENCE [LARGE SCALE GENOMIC DNA]</scope>
    <source>
        <strain evidence="7">DSM 18733</strain>
    </source>
</reference>
<keyword evidence="7" id="KW-1185">Reference proteome</keyword>
<sequence>MFTKQECRVRFKFMRDQLAEVEYARLNLQLLENFKKLSLILKDVRYLHTYLPIVKNKEPNTLLIIEYLKENWPDVGIVVPKSDLTNNLMTHHLLDSKQELINNKWGIREPVAGKLIKEQLIDMVLLPLLAFDMSGTRVGYGKGYYDRFLVNCKPDVQKIGLSLFDPVDKIIDGESHDIPLDFCITPNKIWDFGYKE</sequence>
<dbReference type="PANTHER" id="PTHR23407:SF1">
    <property type="entry name" value="5-FORMYLTETRAHYDROFOLATE CYCLO-LIGASE"/>
    <property type="match status" value="1"/>
</dbReference>
<dbReference type="RefSeq" id="WP_093328655.1">
    <property type="nucleotide sequence ID" value="NZ_FOAF01000007.1"/>
</dbReference>
<feature type="binding site" evidence="4">
    <location>
        <position position="51"/>
    </location>
    <ligand>
        <name>substrate</name>
    </ligand>
</feature>
<dbReference type="EMBL" id="FOAF01000007">
    <property type="protein sequence ID" value="SEM10837.1"/>
    <property type="molecule type" value="Genomic_DNA"/>
</dbReference>
<dbReference type="EC" id="6.3.3.2" evidence="5"/>
<comment type="catalytic activity">
    <reaction evidence="5">
        <text>(6S)-5-formyl-5,6,7,8-tetrahydrofolate + ATP = (6R)-5,10-methenyltetrahydrofolate + ADP + phosphate</text>
        <dbReference type="Rhea" id="RHEA:10488"/>
        <dbReference type="ChEBI" id="CHEBI:30616"/>
        <dbReference type="ChEBI" id="CHEBI:43474"/>
        <dbReference type="ChEBI" id="CHEBI:57455"/>
        <dbReference type="ChEBI" id="CHEBI:57457"/>
        <dbReference type="ChEBI" id="CHEBI:456216"/>
        <dbReference type="EC" id="6.3.3.2"/>
    </reaction>
</comment>
<accession>A0A1H7VPW4</accession>
<keyword evidence="2 4" id="KW-0547">Nucleotide-binding</keyword>
<dbReference type="SUPFAM" id="SSF100950">
    <property type="entry name" value="NagB/RpiA/CoA transferase-like"/>
    <property type="match status" value="1"/>
</dbReference>
<proteinExistence type="inferred from homology"/>
<feature type="binding site" evidence="4">
    <location>
        <begin position="4"/>
        <end position="8"/>
    </location>
    <ligand>
        <name>ATP</name>
        <dbReference type="ChEBI" id="CHEBI:30616"/>
    </ligand>
</feature>
<comment type="cofactor">
    <cofactor evidence="5">
        <name>Mg(2+)</name>
        <dbReference type="ChEBI" id="CHEBI:18420"/>
    </cofactor>
</comment>
<dbReference type="STRING" id="407022.SAMN05661044_04271"/>
<gene>
    <name evidence="6" type="ORF">SAMN05661044_04271</name>
</gene>
<evidence type="ECO:0000313" key="7">
    <source>
        <dbReference type="Proteomes" id="UP000199421"/>
    </source>
</evidence>
<dbReference type="GO" id="GO:0005524">
    <property type="term" value="F:ATP binding"/>
    <property type="evidence" value="ECO:0007669"/>
    <property type="project" value="UniProtKB-KW"/>
</dbReference>
<dbReference type="Pfam" id="PF01812">
    <property type="entry name" value="5-FTHF_cyc-lig"/>
    <property type="match status" value="1"/>
</dbReference>